<dbReference type="PANTHER" id="PTHR35450:SF2">
    <property type="entry name" value="REVERSE TRANSCRIPTASE DOMAIN-CONTAINING PROTEIN"/>
    <property type="match status" value="1"/>
</dbReference>
<sequence>MKKGFVSARILRDALAVQEGTLFTRACPALRGKGGQETCRCCHAAPETAEHITSACRHWRPSLYVERHDSVAGNLYYVICCRYGITPVHYSNTVSLISENTECRVLWNVDIQTRTSVKHRRPNIVVFDLKRKKILIFDVSIAHSSSLIKQRGIKINRYTVNSNELPDETATSYPPGPNLAADLAVN</sequence>
<keyword evidence="1" id="KW-1185">Reference proteome</keyword>
<evidence type="ECO:0000313" key="2">
    <source>
        <dbReference type="WBParaSite" id="PgR020_g132_t01"/>
    </source>
</evidence>
<evidence type="ECO:0000313" key="1">
    <source>
        <dbReference type="Proteomes" id="UP000887569"/>
    </source>
</evidence>
<proteinExistence type="predicted"/>
<protein>
    <submittedName>
        <fullName evidence="2">Reverse transcriptase</fullName>
    </submittedName>
</protein>
<dbReference type="PANTHER" id="PTHR35450">
    <property type="entry name" value="REVERSE TRANSCRIPTASE DOMAIN-CONTAINING PROTEIN"/>
    <property type="match status" value="1"/>
</dbReference>
<accession>A0A915AZ55</accession>
<name>A0A915AZ55_PARUN</name>
<organism evidence="1 2">
    <name type="scientific">Parascaris univalens</name>
    <name type="common">Nematode worm</name>
    <dbReference type="NCBI Taxonomy" id="6257"/>
    <lineage>
        <taxon>Eukaryota</taxon>
        <taxon>Metazoa</taxon>
        <taxon>Ecdysozoa</taxon>
        <taxon>Nematoda</taxon>
        <taxon>Chromadorea</taxon>
        <taxon>Rhabditida</taxon>
        <taxon>Spirurina</taxon>
        <taxon>Ascaridomorpha</taxon>
        <taxon>Ascaridoidea</taxon>
        <taxon>Ascarididae</taxon>
        <taxon>Parascaris</taxon>
    </lineage>
</organism>
<dbReference type="AlphaFoldDB" id="A0A915AZ55"/>
<reference evidence="2" key="1">
    <citation type="submission" date="2022-11" db="UniProtKB">
        <authorList>
            <consortium name="WormBaseParasite"/>
        </authorList>
    </citation>
    <scope>IDENTIFICATION</scope>
</reference>
<dbReference type="Proteomes" id="UP000887569">
    <property type="component" value="Unplaced"/>
</dbReference>
<dbReference type="WBParaSite" id="PgR020_g132_t01">
    <property type="protein sequence ID" value="PgR020_g132_t01"/>
    <property type="gene ID" value="PgR020_g132"/>
</dbReference>